<comment type="caution">
    <text evidence="2">The sequence shown here is derived from an EMBL/GenBank/DDBJ whole genome shotgun (WGS) entry which is preliminary data.</text>
</comment>
<protein>
    <submittedName>
        <fullName evidence="2">Antibiotic biosynthesis monooxygenase</fullName>
    </submittedName>
</protein>
<dbReference type="PANTHER" id="PTHR34474:SF2">
    <property type="entry name" value="SIGNAL TRANSDUCTION PROTEIN TRAP"/>
    <property type="match status" value="1"/>
</dbReference>
<dbReference type="InterPro" id="IPR011008">
    <property type="entry name" value="Dimeric_a/b-barrel"/>
</dbReference>
<dbReference type="PROSITE" id="PS51725">
    <property type="entry name" value="ABM"/>
    <property type="match status" value="1"/>
</dbReference>
<keyword evidence="2" id="KW-0560">Oxidoreductase</keyword>
<keyword evidence="3" id="KW-1185">Reference proteome</keyword>
<dbReference type="Pfam" id="PF03992">
    <property type="entry name" value="ABM"/>
    <property type="match status" value="1"/>
</dbReference>
<dbReference type="Proteomes" id="UP000321750">
    <property type="component" value="Unassembled WGS sequence"/>
</dbReference>
<dbReference type="InterPro" id="IPR007138">
    <property type="entry name" value="ABM_dom"/>
</dbReference>
<keyword evidence="2" id="KW-0503">Monooxygenase</keyword>
<evidence type="ECO:0000313" key="3">
    <source>
        <dbReference type="Proteomes" id="UP000321750"/>
    </source>
</evidence>
<organism evidence="2 3">
    <name type="scientific">Methylobacterium gnaphalii</name>
    <dbReference type="NCBI Taxonomy" id="1010610"/>
    <lineage>
        <taxon>Bacteria</taxon>
        <taxon>Pseudomonadati</taxon>
        <taxon>Pseudomonadota</taxon>
        <taxon>Alphaproteobacteria</taxon>
        <taxon>Hyphomicrobiales</taxon>
        <taxon>Methylobacteriaceae</taxon>
        <taxon>Methylobacterium</taxon>
    </lineage>
</organism>
<sequence length="131" mass="14956">MTAAYCDPQPGTKAELPEENRMFIAMNRFKVVKDATQDFEQVWLGRDSHLKEMDGFVEFHLLRGPEADDHVLYASHTIWRSKADFETWTRSEQFRKAHGRVPGTKPLYLGHPQFEGFEAVEGSATRSVAVA</sequence>
<proteinExistence type="predicted"/>
<dbReference type="SUPFAM" id="SSF54909">
    <property type="entry name" value="Dimeric alpha+beta barrel"/>
    <property type="match status" value="1"/>
</dbReference>
<dbReference type="PANTHER" id="PTHR34474">
    <property type="entry name" value="SIGNAL TRANSDUCTION PROTEIN TRAP"/>
    <property type="match status" value="1"/>
</dbReference>
<accession>A0A512JJ92</accession>
<feature type="domain" description="ABM" evidence="1">
    <location>
        <begin position="23"/>
        <end position="117"/>
    </location>
</feature>
<dbReference type="AlphaFoldDB" id="A0A512JJ92"/>
<dbReference type="GO" id="GO:0004497">
    <property type="term" value="F:monooxygenase activity"/>
    <property type="evidence" value="ECO:0007669"/>
    <property type="project" value="UniProtKB-KW"/>
</dbReference>
<dbReference type="InterPro" id="IPR050404">
    <property type="entry name" value="Heme-degrading_MO"/>
</dbReference>
<gene>
    <name evidence="2" type="ORF">MGN01_18650</name>
</gene>
<reference evidence="2 3" key="1">
    <citation type="submission" date="2019-07" db="EMBL/GenBank/DDBJ databases">
        <title>Whole genome shotgun sequence of Methylobacterium gnaphalii NBRC 107716.</title>
        <authorList>
            <person name="Hosoyama A."/>
            <person name="Uohara A."/>
            <person name="Ohji S."/>
            <person name="Ichikawa N."/>
        </authorList>
    </citation>
    <scope>NUCLEOTIDE SEQUENCE [LARGE SCALE GENOMIC DNA]</scope>
    <source>
        <strain evidence="2 3">NBRC 107716</strain>
    </source>
</reference>
<dbReference type="Gene3D" id="3.30.70.100">
    <property type="match status" value="1"/>
</dbReference>
<name>A0A512JJ92_9HYPH</name>
<dbReference type="EMBL" id="BJZV01000008">
    <property type="protein sequence ID" value="GEP10020.1"/>
    <property type="molecule type" value="Genomic_DNA"/>
</dbReference>
<evidence type="ECO:0000313" key="2">
    <source>
        <dbReference type="EMBL" id="GEP10020.1"/>
    </source>
</evidence>
<evidence type="ECO:0000259" key="1">
    <source>
        <dbReference type="PROSITE" id="PS51725"/>
    </source>
</evidence>